<reference evidence="2" key="1">
    <citation type="submission" date="2022-07" db="EMBL/GenBank/DDBJ databases">
        <title>Phylogenomic reconstructions and comparative analyses of Kickxellomycotina fungi.</title>
        <authorList>
            <person name="Reynolds N.K."/>
            <person name="Stajich J.E."/>
            <person name="Barry K."/>
            <person name="Grigoriev I.V."/>
            <person name="Crous P."/>
            <person name="Smith M.E."/>
        </authorList>
    </citation>
    <scope>NUCLEOTIDE SEQUENCE</scope>
    <source>
        <strain evidence="2">NRRL 1565</strain>
    </source>
</reference>
<dbReference type="OrthoDB" id="5555415at2759"/>
<proteinExistence type="predicted"/>
<comment type="caution">
    <text evidence="2">The sequence shown here is derived from an EMBL/GenBank/DDBJ whole genome shotgun (WGS) entry which is preliminary data.</text>
</comment>
<evidence type="ECO:0000313" key="3">
    <source>
        <dbReference type="Proteomes" id="UP001140094"/>
    </source>
</evidence>
<accession>A0A9W8HXC3</accession>
<feature type="non-terminal residue" evidence="2">
    <location>
        <position position="192"/>
    </location>
</feature>
<evidence type="ECO:0000256" key="1">
    <source>
        <dbReference type="SAM" id="MobiDB-lite"/>
    </source>
</evidence>
<dbReference type="EMBL" id="JANBUO010002047">
    <property type="protein sequence ID" value="KAJ2795918.1"/>
    <property type="molecule type" value="Genomic_DNA"/>
</dbReference>
<evidence type="ECO:0000313" key="2">
    <source>
        <dbReference type="EMBL" id="KAJ2795918.1"/>
    </source>
</evidence>
<keyword evidence="3" id="KW-1185">Reference proteome</keyword>
<protein>
    <submittedName>
        <fullName evidence="2">Uncharacterized protein</fullName>
    </submittedName>
</protein>
<gene>
    <name evidence="2" type="ORF">H4R20_005711</name>
</gene>
<dbReference type="AlphaFoldDB" id="A0A9W8HXC3"/>
<feature type="compositionally biased region" description="Polar residues" evidence="1">
    <location>
        <begin position="104"/>
        <end position="125"/>
    </location>
</feature>
<feature type="compositionally biased region" description="Low complexity" evidence="1">
    <location>
        <begin position="53"/>
        <end position="69"/>
    </location>
</feature>
<name>A0A9W8HXC3_9FUNG</name>
<organism evidence="2 3">
    <name type="scientific">Coemansia guatemalensis</name>
    <dbReference type="NCBI Taxonomy" id="2761395"/>
    <lineage>
        <taxon>Eukaryota</taxon>
        <taxon>Fungi</taxon>
        <taxon>Fungi incertae sedis</taxon>
        <taxon>Zoopagomycota</taxon>
        <taxon>Kickxellomycotina</taxon>
        <taxon>Kickxellomycetes</taxon>
        <taxon>Kickxellales</taxon>
        <taxon>Kickxellaceae</taxon>
        <taxon>Coemansia</taxon>
    </lineage>
</organism>
<dbReference type="Proteomes" id="UP001140094">
    <property type="component" value="Unassembled WGS sequence"/>
</dbReference>
<feature type="region of interest" description="Disordered" evidence="1">
    <location>
        <begin position="1"/>
        <end position="127"/>
    </location>
</feature>
<sequence length="192" mass="20971">MAYRKRSLDLPLPPGETQPGSKHARSNGTLPPIRSLAEIAGHVSRDEQQRTLPSIVVPQHSVPSSSSSSLQLGGQPKPRCRSPDLPATRTGDPSLSLAAIRVSSPGNPSDAQVSCSSQQHQQPFSAPSVPLDAVKVARNWSRDETLSLVRAIGRHYDSLKRCKTNQERSNVWHRIHKEHSSQFPGRSKKASQ</sequence>